<gene>
    <name evidence="2" type="ORF">A374_06551</name>
</gene>
<evidence type="ECO:0000259" key="1">
    <source>
        <dbReference type="Pfam" id="PF05076"/>
    </source>
</evidence>
<evidence type="ECO:0000313" key="2">
    <source>
        <dbReference type="EMBL" id="EIT86238.1"/>
    </source>
</evidence>
<dbReference type="PIRSF" id="PIRSF038192">
    <property type="entry name" value="Txn_reg_BtrU_prd"/>
    <property type="match status" value="1"/>
</dbReference>
<dbReference type="PANTHER" id="PTHR10928:SF2">
    <property type="entry name" value="SUPPRESSOR OF FUSED HOMOLOG"/>
    <property type="match status" value="1"/>
</dbReference>
<dbReference type="InterPro" id="IPR007768">
    <property type="entry name" value="Suppressor_of_fused"/>
</dbReference>
<dbReference type="OrthoDB" id="9023549at2"/>
<dbReference type="AlphaFoldDB" id="I8UHD4"/>
<dbReference type="PANTHER" id="PTHR10928">
    <property type="entry name" value="SUPPRESSOR OF FUSED"/>
    <property type="match status" value="1"/>
</dbReference>
<dbReference type="PATRIC" id="fig|1196324.3.peg.1336"/>
<dbReference type="EMBL" id="AKKV01000022">
    <property type="protein sequence ID" value="EIT86238.1"/>
    <property type="molecule type" value="Genomic_DNA"/>
</dbReference>
<protein>
    <submittedName>
        <fullName evidence="2">BtrU protein</fullName>
    </submittedName>
</protein>
<dbReference type="RefSeq" id="WP_007201407.1">
    <property type="nucleotide sequence ID" value="NZ_AKKV01000022.1"/>
</dbReference>
<dbReference type="InterPro" id="IPR017429">
    <property type="entry name" value="Suppressor_of_fused_bac"/>
</dbReference>
<sequence length="356" mass="39664">MSDVTEEKAIGWDAIDAQLQKVYGDQKPKHYGSLISYRLGGDHPLDGVSVYENDEPIPHWHYVSYGLTELYEKESENKELSGYGFELTFRLKKETGETEPPMWVISLLQNLARYVMSTGNVFRNGDYMNANGPICEGADTELKALSFTEDEQLQTISTAHGEVMFLQVIGITEDELEAMQCWNTSGVWQTAQEMNLLPNGMTDLSRASLLQNEAFNRRITEGAEREGSSTGFLYVDQLDFTLSKKLFRSASYTLTIGAQQTKMLGLILKGRLLKGESLTLAAKGFVIVFTLSHVFEVKPTEAGYILMLTEENIEELVGLWKPKAGTYPLQSAKGMSMLIAPTHLRDSSGNVVEVIG</sequence>
<dbReference type="InterPro" id="IPR037181">
    <property type="entry name" value="SUFU_N"/>
</dbReference>
<dbReference type="SUPFAM" id="SSF103359">
    <property type="entry name" value="Suppressor of Fused, N-terminal domain"/>
    <property type="match status" value="1"/>
</dbReference>
<dbReference type="InterPro" id="IPR020941">
    <property type="entry name" value="SUFU-like_domain"/>
</dbReference>
<feature type="domain" description="Suppressor of fused-like" evidence="1">
    <location>
        <begin position="41"/>
        <end position="206"/>
    </location>
</feature>
<keyword evidence="3" id="KW-1185">Reference proteome</keyword>
<name>I8UHD4_9BACL</name>
<dbReference type="Proteomes" id="UP000004080">
    <property type="component" value="Unassembled WGS sequence"/>
</dbReference>
<evidence type="ECO:0000313" key="3">
    <source>
        <dbReference type="Proteomes" id="UP000004080"/>
    </source>
</evidence>
<organism evidence="2 3">
    <name type="scientific">Fictibacillus macauensis ZFHKF-1</name>
    <dbReference type="NCBI Taxonomy" id="1196324"/>
    <lineage>
        <taxon>Bacteria</taxon>
        <taxon>Bacillati</taxon>
        <taxon>Bacillota</taxon>
        <taxon>Bacilli</taxon>
        <taxon>Bacillales</taxon>
        <taxon>Fictibacillaceae</taxon>
        <taxon>Fictibacillus</taxon>
    </lineage>
</organism>
<dbReference type="STRING" id="1196324.A374_06551"/>
<comment type="caution">
    <text evidence="2">The sequence shown here is derived from an EMBL/GenBank/DDBJ whole genome shotgun (WGS) entry which is preliminary data.</text>
</comment>
<proteinExistence type="predicted"/>
<dbReference type="Pfam" id="PF05076">
    <property type="entry name" value="SUFU"/>
    <property type="match status" value="1"/>
</dbReference>
<accession>I8UHD4</accession>
<dbReference type="eggNOG" id="ENOG502Z7T1">
    <property type="taxonomic scope" value="Bacteria"/>
</dbReference>
<reference evidence="2 3" key="1">
    <citation type="journal article" date="2012" name="J. Bacteriol.">
        <title>Genome of Bacillus macauensis ZFHKF-1, a Long-Chain-Forming Bacterium.</title>
        <authorList>
            <person name="Cai L."/>
            <person name="Zhang T."/>
        </authorList>
    </citation>
    <scope>NUCLEOTIDE SEQUENCE [LARGE SCALE GENOMIC DNA]</scope>
    <source>
        <strain evidence="2 3">ZFHKF-1</strain>
    </source>
</reference>
<dbReference type="GO" id="GO:0005737">
    <property type="term" value="C:cytoplasm"/>
    <property type="evidence" value="ECO:0007669"/>
    <property type="project" value="TreeGrafter"/>
</dbReference>